<sequence>PRPRQGRRTSWAMFQAPGGILSWTVMTCTTQCPRRPRRPRMRQGCGPGHCHFPRRFKGQRRTETTSTTPGRI</sequence>
<dbReference type="AlphaFoldDB" id="G9L2J0"/>
<feature type="non-terminal residue" evidence="2">
    <location>
        <position position="72"/>
    </location>
</feature>
<proteinExistence type="evidence at transcript level"/>
<feature type="region of interest" description="Disordered" evidence="1">
    <location>
        <begin position="33"/>
        <end position="72"/>
    </location>
</feature>
<protein>
    <submittedName>
        <fullName evidence="2">Uncharacterized protein</fullName>
    </submittedName>
</protein>
<name>G9L2J0_MUSPF</name>
<accession>G9L2J0</accession>
<organism evidence="2">
    <name type="scientific">Mustela putorius furo</name>
    <name type="common">European domestic ferret</name>
    <name type="synonym">Mustela furo</name>
    <dbReference type="NCBI Taxonomy" id="9669"/>
    <lineage>
        <taxon>Eukaryota</taxon>
        <taxon>Metazoa</taxon>
        <taxon>Chordata</taxon>
        <taxon>Craniata</taxon>
        <taxon>Vertebrata</taxon>
        <taxon>Euteleostomi</taxon>
        <taxon>Mammalia</taxon>
        <taxon>Eutheria</taxon>
        <taxon>Laurasiatheria</taxon>
        <taxon>Carnivora</taxon>
        <taxon>Caniformia</taxon>
        <taxon>Musteloidea</taxon>
        <taxon>Mustelidae</taxon>
        <taxon>Mustelinae</taxon>
        <taxon>Mustela</taxon>
    </lineage>
</organism>
<evidence type="ECO:0000313" key="2">
    <source>
        <dbReference type="EMBL" id="AES11369.1"/>
    </source>
</evidence>
<evidence type="ECO:0000256" key="1">
    <source>
        <dbReference type="SAM" id="MobiDB-lite"/>
    </source>
</evidence>
<feature type="non-terminal residue" evidence="2">
    <location>
        <position position="1"/>
    </location>
</feature>
<reference evidence="2" key="1">
    <citation type="journal article" date="2013" name="J. Virol.">
        <title>Sequencing, annotation, and characterization of the influenza ferret infectome.</title>
        <authorList>
            <person name="Leon A.J."/>
            <person name="Banner D."/>
            <person name="Xu L."/>
            <person name="Ran L."/>
            <person name="Peng Z."/>
            <person name="Yi K."/>
            <person name="Chen C."/>
            <person name="Xu F."/>
            <person name="Huang J."/>
            <person name="Zhao Z."/>
            <person name="Lin Z."/>
            <person name="Huang S.H."/>
            <person name="Fang Y."/>
            <person name="Kelvin A.A."/>
            <person name="Ross T.M."/>
            <person name="Farooqui A."/>
            <person name="Kelvin D.J."/>
        </authorList>
    </citation>
    <scope>NUCLEOTIDE SEQUENCE</scope>
    <source>
        <tissue evidence="2">Lungs</tissue>
    </source>
</reference>
<dbReference type="EMBL" id="JP022771">
    <property type="protein sequence ID" value="AES11369.1"/>
    <property type="molecule type" value="mRNA"/>
</dbReference>